<dbReference type="OrthoDB" id="2419997at2759"/>
<dbReference type="EMBL" id="JAABOA010006072">
    <property type="protein sequence ID" value="KAF9570807.1"/>
    <property type="molecule type" value="Genomic_DNA"/>
</dbReference>
<sequence>MDATLNSTPTDKTAATASAGVATNATTKKTVLTRVSQPSEHFYIYLTLEIGAIVSGYGPSEATTLQNHKALFNLFNFREMLASALNDLFGSAFGGGIRFDILEFWTQSAQDPFNTGSIPDTLSSYNVYDGQEQPPSQGEMYSWNQPISLSAAAATNSSSSAEMASTYSATTAASSVLRCHADDGRQLWNALTLFSTTLGECEVRIEVKSVSSTLMGLKSNS</sequence>
<dbReference type="Proteomes" id="UP000780801">
    <property type="component" value="Unassembled WGS sequence"/>
</dbReference>
<comment type="caution">
    <text evidence="1">The sequence shown here is derived from an EMBL/GenBank/DDBJ whole genome shotgun (WGS) entry which is preliminary data.</text>
</comment>
<proteinExistence type="predicted"/>
<evidence type="ECO:0000313" key="1">
    <source>
        <dbReference type="EMBL" id="KAF9570807.1"/>
    </source>
</evidence>
<gene>
    <name evidence="1" type="ORF">BGW38_008706</name>
</gene>
<evidence type="ECO:0000313" key="2">
    <source>
        <dbReference type="Proteomes" id="UP000780801"/>
    </source>
</evidence>
<feature type="non-terminal residue" evidence="1">
    <location>
        <position position="221"/>
    </location>
</feature>
<reference evidence="1" key="1">
    <citation type="journal article" date="2020" name="Fungal Divers.">
        <title>Resolving the Mortierellaceae phylogeny through synthesis of multi-gene phylogenetics and phylogenomics.</title>
        <authorList>
            <person name="Vandepol N."/>
            <person name="Liber J."/>
            <person name="Desiro A."/>
            <person name="Na H."/>
            <person name="Kennedy M."/>
            <person name="Barry K."/>
            <person name="Grigoriev I.V."/>
            <person name="Miller A.N."/>
            <person name="O'Donnell K."/>
            <person name="Stajich J.E."/>
            <person name="Bonito G."/>
        </authorList>
    </citation>
    <scope>NUCLEOTIDE SEQUENCE</scope>
    <source>
        <strain evidence="1">KOD1015</strain>
    </source>
</reference>
<keyword evidence="2" id="KW-1185">Reference proteome</keyword>
<organism evidence="1 2">
    <name type="scientific">Lunasporangiospora selenospora</name>
    <dbReference type="NCBI Taxonomy" id="979761"/>
    <lineage>
        <taxon>Eukaryota</taxon>
        <taxon>Fungi</taxon>
        <taxon>Fungi incertae sedis</taxon>
        <taxon>Mucoromycota</taxon>
        <taxon>Mortierellomycotina</taxon>
        <taxon>Mortierellomycetes</taxon>
        <taxon>Mortierellales</taxon>
        <taxon>Mortierellaceae</taxon>
        <taxon>Lunasporangiospora</taxon>
    </lineage>
</organism>
<accession>A0A9P6FJ92</accession>
<dbReference type="AlphaFoldDB" id="A0A9P6FJ92"/>
<name>A0A9P6FJ92_9FUNG</name>
<protein>
    <submittedName>
        <fullName evidence="1">Uncharacterized protein</fullName>
    </submittedName>
</protein>